<proteinExistence type="predicted"/>
<dbReference type="OMA" id="FIRHMCH"/>
<protein>
    <submittedName>
        <fullName evidence="1">Uncharacterized protein</fullName>
    </submittedName>
</protein>
<dbReference type="HOGENOM" id="CLU_2417052_0_0_1"/>
<evidence type="ECO:0000313" key="2">
    <source>
        <dbReference type="Proteomes" id="UP000006591"/>
    </source>
</evidence>
<name>A0A0E0FNJ8_ORYNI</name>
<evidence type="ECO:0000313" key="1">
    <source>
        <dbReference type="EnsemblPlants" id="ONIVA01G23170.1"/>
    </source>
</evidence>
<dbReference type="AlphaFoldDB" id="A0A0E0FNJ8"/>
<dbReference type="EnsemblPlants" id="ONIVA01G23170.1">
    <property type="protein sequence ID" value="ONIVA01G23170.1"/>
    <property type="gene ID" value="ONIVA01G23170"/>
</dbReference>
<dbReference type="Proteomes" id="UP000006591">
    <property type="component" value="Chromosome 1"/>
</dbReference>
<dbReference type="Gramene" id="ONIVA01G23170.1">
    <property type="protein sequence ID" value="ONIVA01G23170.1"/>
    <property type="gene ID" value="ONIVA01G23170"/>
</dbReference>
<reference evidence="1" key="1">
    <citation type="submission" date="2015-04" db="UniProtKB">
        <authorList>
            <consortium name="EnsemblPlants"/>
        </authorList>
    </citation>
    <scope>IDENTIFICATION</scope>
    <source>
        <strain evidence="1">SL10</strain>
    </source>
</reference>
<sequence length="100" mass="10765">MVASVSIHYFIRHMCRHAAARGSSAFSAALSASSSAAPVLPVVVEKASAEHSAEMKRLISELPLFTLVVFPKSSRARCRHPLLLCAVSGEEGDCRRRTEG</sequence>
<keyword evidence="2" id="KW-1185">Reference proteome</keyword>
<accession>A0A0E0FNJ8</accession>
<organism evidence="1">
    <name type="scientific">Oryza nivara</name>
    <name type="common">Indian wild rice</name>
    <name type="synonym">Oryza sativa f. spontanea</name>
    <dbReference type="NCBI Taxonomy" id="4536"/>
    <lineage>
        <taxon>Eukaryota</taxon>
        <taxon>Viridiplantae</taxon>
        <taxon>Streptophyta</taxon>
        <taxon>Embryophyta</taxon>
        <taxon>Tracheophyta</taxon>
        <taxon>Spermatophyta</taxon>
        <taxon>Magnoliopsida</taxon>
        <taxon>Liliopsida</taxon>
        <taxon>Poales</taxon>
        <taxon>Poaceae</taxon>
        <taxon>BOP clade</taxon>
        <taxon>Oryzoideae</taxon>
        <taxon>Oryzeae</taxon>
        <taxon>Oryzinae</taxon>
        <taxon>Oryza</taxon>
    </lineage>
</organism>
<reference evidence="1" key="2">
    <citation type="submission" date="2018-04" db="EMBL/GenBank/DDBJ databases">
        <title>OnivRS2 (Oryza nivara Reference Sequence Version 2).</title>
        <authorList>
            <person name="Zhang J."/>
            <person name="Kudrna D."/>
            <person name="Lee S."/>
            <person name="Talag J."/>
            <person name="Rajasekar S."/>
            <person name="Welchert J."/>
            <person name="Hsing Y.-I."/>
            <person name="Wing R.A."/>
        </authorList>
    </citation>
    <scope>NUCLEOTIDE SEQUENCE [LARGE SCALE GENOMIC DNA]</scope>
</reference>